<evidence type="ECO:0000313" key="3">
    <source>
        <dbReference type="Proteomes" id="UP001151760"/>
    </source>
</evidence>
<name>A0ABQ5GDN2_9ASTR</name>
<protein>
    <submittedName>
        <fullName evidence="2">Uncharacterized protein</fullName>
    </submittedName>
</protein>
<feature type="compositionally biased region" description="Polar residues" evidence="1">
    <location>
        <begin position="326"/>
        <end position="341"/>
    </location>
</feature>
<keyword evidence="3" id="KW-1185">Reference proteome</keyword>
<feature type="region of interest" description="Disordered" evidence="1">
    <location>
        <begin position="308"/>
        <end position="378"/>
    </location>
</feature>
<evidence type="ECO:0000256" key="1">
    <source>
        <dbReference type="SAM" id="MobiDB-lite"/>
    </source>
</evidence>
<feature type="compositionally biased region" description="Polar residues" evidence="1">
    <location>
        <begin position="308"/>
        <end position="317"/>
    </location>
</feature>
<evidence type="ECO:0000313" key="2">
    <source>
        <dbReference type="EMBL" id="GJT73585.1"/>
    </source>
</evidence>
<organism evidence="2 3">
    <name type="scientific">Tanacetum coccineum</name>
    <dbReference type="NCBI Taxonomy" id="301880"/>
    <lineage>
        <taxon>Eukaryota</taxon>
        <taxon>Viridiplantae</taxon>
        <taxon>Streptophyta</taxon>
        <taxon>Embryophyta</taxon>
        <taxon>Tracheophyta</taxon>
        <taxon>Spermatophyta</taxon>
        <taxon>Magnoliopsida</taxon>
        <taxon>eudicotyledons</taxon>
        <taxon>Gunneridae</taxon>
        <taxon>Pentapetalae</taxon>
        <taxon>asterids</taxon>
        <taxon>campanulids</taxon>
        <taxon>Asterales</taxon>
        <taxon>Asteraceae</taxon>
        <taxon>Asteroideae</taxon>
        <taxon>Anthemideae</taxon>
        <taxon>Anthemidinae</taxon>
        <taxon>Tanacetum</taxon>
    </lineage>
</organism>
<comment type="caution">
    <text evidence="2">The sequence shown here is derived from an EMBL/GenBank/DDBJ whole genome shotgun (WGS) entry which is preliminary data.</text>
</comment>
<proteinExistence type="predicted"/>
<dbReference type="EMBL" id="BQNB010018364">
    <property type="protein sequence ID" value="GJT73585.1"/>
    <property type="molecule type" value="Genomic_DNA"/>
</dbReference>
<sequence length="443" mass="49735">MEEQNGMKIQTVLSQTKHDLLLKSLCSGRGNDFEESFAILQLLRLESKGYSSLEINLKLDVKENKTALQCLSAEAEYVALSASVPQVMWKRPAFKIKASKTQNTVVLRLSVSHSNLMQSRTSLSYKAHPYSVSLHKGTVISDCNPAAFQNEERMSVRKDSYYPQQLINFVRTSTDLKHSVHKENSDSKLSKTSRGRSKCTERKCFDMKIDWSVRILVTTDSINASFNKSNSPDRVYKGLEIIVSKRSIHVCVNSGTYTVTSNSVPTPQESKIVKHDNVIAPGMFRINPFKPSREEKYVPNKVRASVRTNPITVSQPHVVTKKDVNSDSNGLSSTRVDNTAKTGRPQPRSNTKNDRVPSASKSSCNKNKEVEVEEHPRNLLLSKNKKHMSSECNHVKLAIQNDKSEVICAMCKQCLITANHDVYPVDSDLEVAFQKEHCDLSKS</sequence>
<reference evidence="2" key="2">
    <citation type="submission" date="2022-01" db="EMBL/GenBank/DDBJ databases">
        <authorList>
            <person name="Yamashiro T."/>
            <person name="Shiraishi A."/>
            <person name="Satake H."/>
            <person name="Nakayama K."/>
        </authorList>
    </citation>
    <scope>NUCLEOTIDE SEQUENCE</scope>
</reference>
<reference evidence="2" key="1">
    <citation type="journal article" date="2022" name="Int. J. Mol. Sci.">
        <title>Draft Genome of Tanacetum Coccineum: Genomic Comparison of Closely Related Tanacetum-Family Plants.</title>
        <authorList>
            <person name="Yamashiro T."/>
            <person name="Shiraishi A."/>
            <person name="Nakayama K."/>
            <person name="Satake H."/>
        </authorList>
    </citation>
    <scope>NUCLEOTIDE SEQUENCE</scope>
</reference>
<gene>
    <name evidence="2" type="ORF">Tco_1032871</name>
</gene>
<dbReference type="Proteomes" id="UP001151760">
    <property type="component" value="Unassembled WGS sequence"/>
</dbReference>
<accession>A0ABQ5GDN2</accession>
<feature type="compositionally biased region" description="Basic and acidic residues" evidence="1">
    <location>
        <begin position="366"/>
        <end position="377"/>
    </location>
</feature>